<evidence type="ECO:0000313" key="4">
    <source>
        <dbReference type="EMBL" id="MBB4983938.1"/>
    </source>
</evidence>
<proteinExistence type="predicted"/>
<evidence type="ECO:0000256" key="2">
    <source>
        <dbReference type="ARBA" id="ARBA00022801"/>
    </source>
</evidence>
<reference evidence="4 5" key="1">
    <citation type="submission" date="2020-08" db="EMBL/GenBank/DDBJ databases">
        <title>Genomic Encyclopedia of Type Strains, Phase III (KMG-III): the genomes of soil and plant-associated and newly described type strains.</title>
        <authorList>
            <person name="Whitman W."/>
        </authorList>
    </citation>
    <scope>NUCLEOTIDE SEQUENCE [LARGE SCALE GENOMIC DNA]</scope>
    <source>
        <strain evidence="4 5">SFB5A</strain>
    </source>
</reference>
<dbReference type="InterPro" id="IPR000086">
    <property type="entry name" value="NUDIX_hydrolase_dom"/>
</dbReference>
<dbReference type="Pfam" id="PF00293">
    <property type="entry name" value="NUDIX"/>
    <property type="match status" value="1"/>
</dbReference>
<organism evidence="4 5">
    <name type="scientific">Streptomyces nymphaeiformis</name>
    <dbReference type="NCBI Taxonomy" id="2663842"/>
    <lineage>
        <taxon>Bacteria</taxon>
        <taxon>Bacillati</taxon>
        <taxon>Actinomycetota</taxon>
        <taxon>Actinomycetes</taxon>
        <taxon>Kitasatosporales</taxon>
        <taxon>Streptomycetaceae</taxon>
        <taxon>Streptomyces</taxon>
    </lineage>
</organism>
<accession>A0A7W7U301</accession>
<comment type="cofactor">
    <cofactor evidence="1">
        <name>Mg(2+)</name>
        <dbReference type="ChEBI" id="CHEBI:18420"/>
    </cofactor>
</comment>
<gene>
    <name evidence="4" type="ORF">GGE06_004884</name>
</gene>
<dbReference type="Gene3D" id="3.90.79.10">
    <property type="entry name" value="Nucleoside Triphosphate Pyrophosphohydrolase"/>
    <property type="match status" value="1"/>
</dbReference>
<dbReference type="RefSeq" id="WP_312883266.1">
    <property type="nucleotide sequence ID" value="NZ_JACHJY010000007.1"/>
</dbReference>
<evidence type="ECO:0000259" key="3">
    <source>
        <dbReference type="PROSITE" id="PS51462"/>
    </source>
</evidence>
<keyword evidence="5" id="KW-1185">Reference proteome</keyword>
<dbReference type="InterPro" id="IPR015797">
    <property type="entry name" value="NUDIX_hydrolase-like_dom_sf"/>
</dbReference>
<dbReference type="PANTHER" id="PTHR43046:SF2">
    <property type="entry name" value="8-OXO-DGTP DIPHOSPHATASE-RELATED"/>
    <property type="match status" value="1"/>
</dbReference>
<dbReference type="SUPFAM" id="SSF55811">
    <property type="entry name" value="Nudix"/>
    <property type="match status" value="1"/>
</dbReference>
<sequence>MTRCGSRGPAGPGHGGESETYAMGYAGSYIWSLRQRVGSRKLLVPGAQVLLLDGEGRGLFQQRVDTGVWELPAGSCEEDGDFADAAVRELLEETGLRVAREDLEAFASLSDPGLHTVTYPNGDVTHCFALCFVARRWSGTLAPGADEVRQARFLPLDAPPEPLHPPTAVVLSLFERFLTEGRFQAR</sequence>
<name>A0A7W7U301_9ACTN</name>
<dbReference type="PANTHER" id="PTHR43046">
    <property type="entry name" value="GDP-MANNOSE MANNOSYL HYDROLASE"/>
    <property type="match status" value="1"/>
</dbReference>
<comment type="caution">
    <text evidence="4">The sequence shown here is derived from an EMBL/GenBank/DDBJ whole genome shotgun (WGS) entry which is preliminary data.</text>
</comment>
<keyword evidence="2" id="KW-0378">Hydrolase</keyword>
<dbReference type="EMBL" id="JACHJY010000007">
    <property type="protein sequence ID" value="MBB4983938.1"/>
    <property type="molecule type" value="Genomic_DNA"/>
</dbReference>
<dbReference type="GO" id="GO:0016787">
    <property type="term" value="F:hydrolase activity"/>
    <property type="evidence" value="ECO:0007669"/>
    <property type="project" value="UniProtKB-KW"/>
</dbReference>
<dbReference type="AlphaFoldDB" id="A0A7W7U301"/>
<dbReference type="PROSITE" id="PS51462">
    <property type="entry name" value="NUDIX"/>
    <property type="match status" value="1"/>
</dbReference>
<evidence type="ECO:0000313" key="5">
    <source>
        <dbReference type="Proteomes" id="UP000582643"/>
    </source>
</evidence>
<feature type="domain" description="Nudix hydrolase" evidence="3">
    <location>
        <begin position="42"/>
        <end position="176"/>
    </location>
</feature>
<protein>
    <submittedName>
        <fullName evidence="4">8-oxo-dGTP pyrophosphatase MutT (NUDIX family)</fullName>
    </submittedName>
</protein>
<evidence type="ECO:0000256" key="1">
    <source>
        <dbReference type="ARBA" id="ARBA00001946"/>
    </source>
</evidence>
<dbReference type="Proteomes" id="UP000582643">
    <property type="component" value="Unassembled WGS sequence"/>
</dbReference>